<dbReference type="OrthoDB" id="5291933at2"/>
<proteinExistence type="predicted"/>
<dbReference type="InterPro" id="IPR010126">
    <property type="entry name" value="Esterase_phb"/>
</dbReference>
<dbReference type="PANTHER" id="PTHR43037:SF1">
    <property type="entry name" value="BLL1128 PROTEIN"/>
    <property type="match status" value="1"/>
</dbReference>
<protein>
    <submittedName>
        <fullName evidence="4">PHB depolymerase family esterase</fullName>
    </submittedName>
</protein>
<accession>A0A5M8FH47</accession>
<comment type="caution">
    <text evidence="4">The sequence shown here is derived from an EMBL/GenBank/DDBJ whole genome shotgun (WGS) entry which is preliminary data.</text>
</comment>
<dbReference type="EMBL" id="VWXX01000029">
    <property type="protein sequence ID" value="KAA6183744.1"/>
    <property type="molecule type" value="Genomic_DNA"/>
</dbReference>
<keyword evidence="2" id="KW-0378">Hydrolase</keyword>
<dbReference type="Pfam" id="PF10503">
    <property type="entry name" value="Esterase_PHB"/>
    <property type="match status" value="1"/>
</dbReference>
<reference evidence="4 5" key="1">
    <citation type="submission" date="2019-09" db="EMBL/GenBank/DDBJ databases">
        <title>Whole-genome sequence of the purple sulfur bacterium Thiohalocapsa marina DSM 19078.</title>
        <authorList>
            <person name="Kyndt J.A."/>
            <person name="Meyer T.E."/>
        </authorList>
    </citation>
    <scope>NUCLEOTIDE SEQUENCE [LARGE SCALE GENOMIC DNA]</scope>
    <source>
        <strain evidence="4 5">DSM 19078</strain>
    </source>
</reference>
<dbReference type="InterPro" id="IPR050955">
    <property type="entry name" value="Plant_Biomass_Hydrol_Est"/>
</dbReference>
<dbReference type="GO" id="GO:0016787">
    <property type="term" value="F:hydrolase activity"/>
    <property type="evidence" value="ECO:0007669"/>
    <property type="project" value="UniProtKB-KW"/>
</dbReference>
<dbReference type="SUPFAM" id="SSF53474">
    <property type="entry name" value="alpha/beta-Hydrolases"/>
    <property type="match status" value="1"/>
</dbReference>
<evidence type="ECO:0000313" key="5">
    <source>
        <dbReference type="Proteomes" id="UP000322981"/>
    </source>
</evidence>
<feature type="region of interest" description="Disordered" evidence="3">
    <location>
        <begin position="208"/>
        <end position="229"/>
    </location>
</feature>
<dbReference type="PANTHER" id="PTHR43037">
    <property type="entry name" value="UNNAMED PRODUCT-RELATED"/>
    <property type="match status" value="1"/>
</dbReference>
<keyword evidence="1" id="KW-0732">Signal</keyword>
<dbReference type="NCBIfam" id="TIGR01840">
    <property type="entry name" value="esterase_phb"/>
    <property type="match status" value="1"/>
</dbReference>
<dbReference type="GO" id="GO:0005576">
    <property type="term" value="C:extracellular region"/>
    <property type="evidence" value="ECO:0007669"/>
    <property type="project" value="InterPro"/>
</dbReference>
<evidence type="ECO:0000313" key="4">
    <source>
        <dbReference type="EMBL" id="KAA6183744.1"/>
    </source>
</evidence>
<dbReference type="Proteomes" id="UP000322981">
    <property type="component" value="Unassembled WGS sequence"/>
</dbReference>
<organism evidence="4 5">
    <name type="scientific">Thiohalocapsa marina</name>
    <dbReference type="NCBI Taxonomy" id="424902"/>
    <lineage>
        <taxon>Bacteria</taxon>
        <taxon>Pseudomonadati</taxon>
        <taxon>Pseudomonadota</taxon>
        <taxon>Gammaproteobacteria</taxon>
        <taxon>Chromatiales</taxon>
        <taxon>Chromatiaceae</taxon>
        <taxon>Thiohalocapsa</taxon>
    </lineage>
</organism>
<gene>
    <name evidence="4" type="ORF">F2Q65_14965</name>
</gene>
<dbReference type="Gene3D" id="3.40.50.1820">
    <property type="entry name" value="alpha/beta hydrolase"/>
    <property type="match status" value="1"/>
</dbReference>
<name>A0A5M8FH47_9GAMM</name>
<evidence type="ECO:0000256" key="2">
    <source>
        <dbReference type="ARBA" id="ARBA00022801"/>
    </source>
</evidence>
<keyword evidence="5" id="KW-1185">Reference proteome</keyword>
<evidence type="ECO:0000256" key="3">
    <source>
        <dbReference type="SAM" id="MobiDB-lite"/>
    </source>
</evidence>
<sequence>MIRRAHEGLPASLFGLFDRLKAWHGGGPPESSAGASGTPRAFVPPPGARFETHCYRSATGQLDYKLYRPSGAPEVPRPLVVMLHGCTQSADDFAAGTGMNALAEAQSFLVAYPEQSTSANATQCWNWFRPGDQVRDDGEPALIAGAIRDILRDYPIDPTRVYVAGLSAGGAEALIMGLAYPELFAAIGIHSGVPQGIANDLPSALELMRAGGPHQPDQPRPNRRTQDNRAPLMPTIIFHGDRDTCVHPANARRIIEQIKGGARLRTQTNHGRSAWGIGFSQIQYLDGRDTPLIEHWILHGVGHAWSGGSPAGSYTEPRGPDASREMLRFFSLHQQRNMASCVHD</sequence>
<dbReference type="AlphaFoldDB" id="A0A5M8FH47"/>
<evidence type="ECO:0000256" key="1">
    <source>
        <dbReference type="ARBA" id="ARBA00022729"/>
    </source>
</evidence>
<dbReference type="InterPro" id="IPR029058">
    <property type="entry name" value="AB_hydrolase_fold"/>
</dbReference>